<evidence type="ECO:0000256" key="2">
    <source>
        <dbReference type="ARBA" id="ARBA00022598"/>
    </source>
</evidence>
<protein>
    <recommendedName>
        <fullName evidence="1">serine--tRNA ligase</fullName>
        <ecNumber evidence="1">6.1.1.11</ecNumber>
    </recommendedName>
    <alternativeName>
        <fullName evidence="6">Seryl-tRNA synthetase</fullName>
    </alternativeName>
    <alternativeName>
        <fullName evidence="7">Seryl-tRNA(Ser) synthetase</fullName>
    </alternativeName>
</protein>
<keyword evidence="2" id="KW-0436">Ligase</keyword>
<dbReference type="AlphaFoldDB" id="A0A120K2I5"/>
<evidence type="ECO:0000256" key="9">
    <source>
        <dbReference type="PIRSR" id="PIRSR001529-2"/>
    </source>
</evidence>
<gene>
    <name evidence="12" type="ORF">AW171_hschr63644</name>
</gene>
<evidence type="ECO:0000256" key="4">
    <source>
        <dbReference type="ARBA" id="ARBA00022840"/>
    </source>
</evidence>
<dbReference type="NCBIfam" id="TIGR00414">
    <property type="entry name" value="serS"/>
    <property type="match status" value="1"/>
</dbReference>
<organism evidence="12 13">
    <name type="scientific">Eremothecium sinecaudum</name>
    <dbReference type="NCBI Taxonomy" id="45286"/>
    <lineage>
        <taxon>Eukaryota</taxon>
        <taxon>Fungi</taxon>
        <taxon>Dikarya</taxon>
        <taxon>Ascomycota</taxon>
        <taxon>Saccharomycotina</taxon>
        <taxon>Saccharomycetes</taxon>
        <taxon>Saccharomycetales</taxon>
        <taxon>Saccharomycetaceae</taxon>
        <taxon>Eremothecium</taxon>
    </lineage>
</organism>
<dbReference type="GO" id="GO:0004828">
    <property type="term" value="F:serine-tRNA ligase activity"/>
    <property type="evidence" value="ECO:0007669"/>
    <property type="project" value="UniProtKB-EC"/>
</dbReference>
<keyword evidence="4 9" id="KW-0067">ATP-binding</keyword>
<keyword evidence="3" id="KW-0547">Nucleotide-binding</keyword>
<dbReference type="InterPro" id="IPR010978">
    <property type="entry name" value="tRNA-bd_arm"/>
</dbReference>
<dbReference type="GeneID" id="28724978"/>
<evidence type="ECO:0000256" key="5">
    <source>
        <dbReference type="ARBA" id="ARBA00023146"/>
    </source>
</evidence>
<evidence type="ECO:0000313" key="12">
    <source>
        <dbReference type="EMBL" id="AMD21676.1"/>
    </source>
</evidence>
<evidence type="ECO:0000259" key="11">
    <source>
        <dbReference type="PROSITE" id="PS50862"/>
    </source>
</evidence>
<dbReference type="PIRSF" id="PIRSF001529">
    <property type="entry name" value="Ser-tRNA-synth_IIa"/>
    <property type="match status" value="1"/>
</dbReference>
<dbReference type="GO" id="GO:0005524">
    <property type="term" value="F:ATP binding"/>
    <property type="evidence" value="ECO:0007669"/>
    <property type="project" value="UniProtKB-KW"/>
</dbReference>
<dbReference type="InterPro" id="IPR002317">
    <property type="entry name" value="Ser-tRNA-ligase_type_1"/>
</dbReference>
<accession>A0A120K2I5</accession>
<proteinExistence type="predicted"/>
<dbReference type="SUPFAM" id="SSF46589">
    <property type="entry name" value="tRNA-binding arm"/>
    <property type="match status" value="1"/>
</dbReference>
<dbReference type="Proteomes" id="UP000243052">
    <property type="component" value="Chromosome vi"/>
</dbReference>
<dbReference type="PROSITE" id="PS50862">
    <property type="entry name" value="AA_TRNA_LIGASE_II"/>
    <property type="match status" value="1"/>
</dbReference>
<feature type="domain" description="Aminoacyl-transfer RNA synthetases class-II family profile" evidence="11">
    <location>
        <begin position="275"/>
        <end position="432"/>
    </location>
</feature>
<evidence type="ECO:0000256" key="7">
    <source>
        <dbReference type="ARBA" id="ARBA00034892"/>
    </source>
</evidence>
<feature type="binding site" evidence="9">
    <location>
        <begin position="299"/>
        <end position="302"/>
    </location>
    <ligand>
        <name>ATP</name>
        <dbReference type="ChEBI" id="CHEBI:30616"/>
    </ligand>
</feature>
<evidence type="ECO:0000256" key="10">
    <source>
        <dbReference type="SAM" id="Coils"/>
    </source>
</evidence>
<keyword evidence="13" id="KW-1185">Reference proteome</keyword>
<dbReference type="RefSeq" id="XP_017988672.1">
    <property type="nucleotide sequence ID" value="XM_018133202.1"/>
</dbReference>
<dbReference type="PRINTS" id="PR00981">
    <property type="entry name" value="TRNASYNTHSER"/>
</dbReference>
<evidence type="ECO:0000313" key="13">
    <source>
        <dbReference type="Proteomes" id="UP000243052"/>
    </source>
</evidence>
<dbReference type="Pfam" id="PF00587">
    <property type="entry name" value="tRNA-synt_2b"/>
    <property type="match status" value="1"/>
</dbReference>
<keyword evidence="10" id="KW-0175">Coiled coil</keyword>
<sequence length="445" mass="50790">MKMLIKRQLHISACLQFIRRPNFDVKGIISKLPSYVDSVKGRELVVSDELLSQLNQLQNKQQQIGDLNKEISYVQTRRKQIESEIKKDKSSIVQLKTELKNLKEKFQNFMAEQNSIKDSILETCLSLPNLVHPDVPKTDPEIVHWINPKAEYKPDPIRDHHRIMVKKHLVDFDTAASVTGTSWYYLINEGAMLEQALVQYACKKARSWGYKLCLPPSIVRNEVINACGFRPRDMNDERQIFHLSETKLGLTATAEIPLAALGLEKTIDIERSTPVVGVSRSYRAEAGSRGRDTKGLYRVHEFTKVELLHWAKPEESDATLEKLRAFQTEIITELGLSGKVLNMPMNDLGSPAYKKYDIEVWMPGRGTFGEVSSASNCTDYQSRRLNSKFEDKSTGKLNYVHTLNGTAMAVPRAIIAIVENFYEPSTERITIPKPLRPYMDNMEYI</sequence>
<feature type="binding site" evidence="9">
    <location>
        <begin position="370"/>
        <end position="373"/>
    </location>
    <ligand>
        <name>ATP</name>
        <dbReference type="ChEBI" id="CHEBI:30616"/>
    </ligand>
</feature>
<feature type="site" description="Important for serine binding" evidence="8">
    <location>
        <position position="406"/>
    </location>
</feature>
<dbReference type="STRING" id="45286.A0A120K2I5"/>
<evidence type="ECO:0000256" key="3">
    <source>
        <dbReference type="ARBA" id="ARBA00022741"/>
    </source>
</evidence>
<feature type="binding site" evidence="8">
    <location>
        <position position="404"/>
    </location>
    <ligand>
        <name>L-serine</name>
        <dbReference type="ChEBI" id="CHEBI:33384"/>
    </ligand>
</feature>
<keyword evidence="5" id="KW-0030">Aminoacyl-tRNA synthetase</keyword>
<evidence type="ECO:0000256" key="8">
    <source>
        <dbReference type="PIRSR" id="PIRSR001529-1"/>
    </source>
</evidence>
<dbReference type="InterPro" id="IPR006195">
    <property type="entry name" value="aa-tRNA-synth_II"/>
</dbReference>
<feature type="coiled-coil region" evidence="10">
    <location>
        <begin position="50"/>
        <end position="112"/>
    </location>
</feature>
<dbReference type="SUPFAM" id="SSF55681">
    <property type="entry name" value="Class II aaRS and biotin synthetases"/>
    <property type="match status" value="1"/>
</dbReference>
<dbReference type="PANTHER" id="PTHR11778">
    <property type="entry name" value="SERYL-TRNA SYNTHETASE"/>
    <property type="match status" value="1"/>
</dbReference>
<dbReference type="GO" id="GO:0006434">
    <property type="term" value="P:seryl-tRNA aminoacylation"/>
    <property type="evidence" value="ECO:0007669"/>
    <property type="project" value="InterPro"/>
</dbReference>
<dbReference type="OrthoDB" id="10264585at2759"/>
<evidence type="ECO:0000256" key="6">
    <source>
        <dbReference type="ARBA" id="ARBA00031113"/>
    </source>
</evidence>
<dbReference type="EMBL" id="CP014246">
    <property type="protein sequence ID" value="AMD21676.1"/>
    <property type="molecule type" value="Genomic_DNA"/>
</dbReference>
<dbReference type="InterPro" id="IPR045864">
    <property type="entry name" value="aa-tRNA-synth_II/BPL/LPL"/>
</dbReference>
<dbReference type="Gene3D" id="3.30.930.10">
    <property type="entry name" value="Bira Bifunctional Protein, Domain 2"/>
    <property type="match status" value="1"/>
</dbReference>
<feature type="binding site" evidence="8">
    <location>
        <position position="283"/>
    </location>
    <ligand>
        <name>L-serine</name>
        <dbReference type="ChEBI" id="CHEBI:33384"/>
    </ligand>
</feature>
<feature type="binding site" evidence="8">
    <location>
        <position position="253"/>
    </location>
    <ligand>
        <name>L-serine</name>
        <dbReference type="ChEBI" id="CHEBI:33384"/>
    </ligand>
</feature>
<feature type="binding site" evidence="9">
    <location>
        <begin position="283"/>
        <end position="285"/>
    </location>
    <ligand>
        <name>ATP</name>
        <dbReference type="ChEBI" id="CHEBI:30616"/>
    </ligand>
</feature>
<name>A0A120K2I5_9SACH</name>
<reference evidence="12 13" key="1">
    <citation type="submission" date="2016-01" db="EMBL/GenBank/DDBJ databases">
        <title>Genome sequence of the yeast Holleya sinecauda.</title>
        <authorList>
            <person name="Dietrich F.S."/>
        </authorList>
    </citation>
    <scope>NUCLEOTIDE SEQUENCE [LARGE SCALE GENOMIC DNA]</scope>
    <source>
        <strain evidence="12 13">ATCC 58844</strain>
    </source>
</reference>
<dbReference type="EC" id="6.1.1.11" evidence="1"/>
<evidence type="ECO:0000256" key="1">
    <source>
        <dbReference type="ARBA" id="ARBA00012840"/>
    </source>
</evidence>
<dbReference type="InterPro" id="IPR002314">
    <property type="entry name" value="aa-tRNA-synt_IIb"/>
</dbReference>
<feature type="binding site" evidence="8">
    <location>
        <position position="306"/>
    </location>
    <ligand>
        <name>L-serine</name>
        <dbReference type="ChEBI" id="CHEBI:33384"/>
    </ligand>
</feature>